<name>A0A7C3GMD3_9PROT</name>
<keyword evidence="2" id="KW-0378">Hydrolase</keyword>
<dbReference type="PROSITE" id="PS51409">
    <property type="entry name" value="ARGINASE_2"/>
    <property type="match status" value="1"/>
</dbReference>
<gene>
    <name evidence="6" type="ORF">ENJ46_06285</name>
</gene>
<dbReference type="InterPro" id="IPR023696">
    <property type="entry name" value="Ureohydrolase_dom_sf"/>
</dbReference>
<dbReference type="SUPFAM" id="SSF52768">
    <property type="entry name" value="Arginase/deacetylase"/>
    <property type="match status" value="1"/>
</dbReference>
<dbReference type="AlphaFoldDB" id="A0A7C3GMD3"/>
<dbReference type="InterPro" id="IPR006035">
    <property type="entry name" value="Ureohydrolase"/>
</dbReference>
<dbReference type="PANTHER" id="PTHR11358:SF35">
    <property type="entry name" value="FORMIMIDOYLGLUTAMASE"/>
    <property type="match status" value="1"/>
</dbReference>
<keyword evidence="4" id="KW-0464">Manganese</keyword>
<dbReference type="PIRSF" id="PIRSF036979">
    <property type="entry name" value="Arginase"/>
    <property type="match status" value="1"/>
</dbReference>
<organism evidence="6">
    <name type="scientific">Hellea balneolensis</name>
    <dbReference type="NCBI Taxonomy" id="287478"/>
    <lineage>
        <taxon>Bacteria</taxon>
        <taxon>Pseudomonadati</taxon>
        <taxon>Pseudomonadota</taxon>
        <taxon>Alphaproteobacteria</taxon>
        <taxon>Maricaulales</taxon>
        <taxon>Robiginitomaculaceae</taxon>
        <taxon>Hellea</taxon>
    </lineage>
</organism>
<accession>A0A7C3GMD3</accession>
<protein>
    <submittedName>
        <fullName evidence="6">Arginase</fullName>
    </submittedName>
</protein>
<proteinExistence type="inferred from homology"/>
<dbReference type="Pfam" id="PF00491">
    <property type="entry name" value="Arginase"/>
    <property type="match status" value="1"/>
</dbReference>
<dbReference type="GO" id="GO:0006547">
    <property type="term" value="P:L-histidine metabolic process"/>
    <property type="evidence" value="ECO:0007669"/>
    <property type="project" value="UniProtKB-KW"/>
</dbReference>
<evidence type="ECO:0000256" key="1">
    <source>
        <dbReference type="ARBA" id="ARBA00022723"/>
    </source>
</evidence>
<dbReference type="EMBL" id="DRMN01000404">
    <property type="protein sequence ID" value="HFB55517.1"/>
    <property type="molecule type" value="Genomic_DNA"/>
</dbReference>
<keyword evidence="1" id="KW-0479">Metal-binding</keyword>
<evidence type="ECO:0000256" key="4">
    <source>
        <dbReference type="ARBA" id="ARBA00023211"/>
    </source>
</evidence>
<evidence type="ECO:0000313" key="6">
    <source>
        <dbReference type="EMBL" id="HFB55517.1"/>
    </source>
</evidence>
<evidence type="ECO:0000256" key="5">
    <source>
        <dbReference type="PROSITE-ProRule" id="PRU00742"/>
    </source>
</evidence>
<sequence length="303" mass="32589">MQNKDWPNIAGLFNEEDAQVAILGAPMTKGCVTPSDYHKAPDIIRKTLSRISTYDLETATDLDGLHLRDFGDIDIATLSPKDGFTPLVKTFRPVCKAHDLSILLGGHNGITRAGVHALDPSLRSVGVLTLDAHFDLRPTDKGLMNGNPIAALLEDGLPGEHIVQIGIAPFANSRAMHARAIQSGISVYTMADCRGQGIEAIINSALKYLRSKCDVLYVDFDIDVIERGLSPGAPGGRPGGLTPDEFFAATRLIGADETVRAVDLSEFDPALDVSDMTALIAARWMAELLCGFKARQDHRTSAS</sequence>
<dbReference type="GO" id="GO:0008783">
    <property type="term" value="F:agmatinase activity"/>
    <property type="evidence" value="ECO:0007669"/>
    <property type="project" value="TreeGrafter"/>
</dbReference>
<comment type="similarity">
    <text evidence="5">Belongs to the arginase family.</text>
</comment>
<dbReference type="GO" id="GO:0033389">
    <property type="term" value="P:putrescine biosynthetic process from arginine, via agmatine"/>
    <property type="evidence" value="ECO:0007669"/>
    <property type="project" value="TreeGrafter"/>
</dbReference>
<dbReference type="Proteomes" id="UP000886042">
    <property type="component" value="Unassembled WGS sequence"/>
</dbReference>
<comment type="caution">
    <text evidence="6">The sequence shown here is derived from an EMBL/GenBank/DDBJ whole genome shotgun (WGS) entry which is preliminary data.</text>
</comment>
<keyword evidence="3" id="KW-0369">Histidine metabolism</keyword>
<evidence type="ECO:0000256" key="2">
    <source>
        <dbReference type="ARBA" id="ARBA00022801"/>
    </source>
</evidence>
<dbReference type="PANTHER" id="PTHR11358">
    <property type="entry name" value="ARGINASE/AGMATINASE"/>
    <property type="match status" value="1"/>
</dbReference>
<dbReference type="GO" id="GO:0046872">
    <property type="term" value="F:metal ion binding"/>
    <property type="evidence" value="ECO:0007669"/>
    <property type="project" value="UniProtKB-KW"/>
</dbReference>
<evidence type="ECO:0000256" key="3">
    <source>
        <dbReference type="ARBA" id="ARBA00022808"/>
    </source>
</evidence>
<dbReference type="Gene3D" id="3.40.800.10">
    <property type="entry name" value="Ureohydrolase domain"/>
    <property type="match status" value="1"/>
</dbReference>
<reference evidence="6" key="1">
    <citation type="journal article" date="2020" name="mSystems">
        <title>Genome- and Community-Level Interaction Insights into Carbon Utilization and Element Cycling Functions of Hydrothermarchaeota in Hydrothermal Sediment.</title>
        <authorList>
            <person name="Zhou Z."/>
            <person name="Liu Y."/>
            <person name="Xu W."/>
            <person name="Pan J."/>
            <person name="Luo Z.H."/>
            <person name="Li M."/>
        </authorList>
    </citation>
    <scope>NUCLEOTIDE SEQUENCE [LARGE SCALE GENOMIC DNA]</scope>
    <source>
        <strain evidence="6">HyVt-489</strain>
    </source>
</reference>